<evidence type="ECO:0000313" key="2">
    <source>
        <dbReference type="EMBL" id="KAF3321613.1"/>
    </source>
</evidence>
<dbReference type="PANTHER" id="PTHR32254:SF14">
    <property type="entry name" value="EXPRESSED PROTEIN"/>
    <property type="match status" value="1"/>
</dbReference>
<evidence type="ECO:0000313" key="3">
    <source>
        <dbReference type="Proteomes" id="UP000623129"/>
    </source>
</evidence>
<dbReference type="Pfam" id="PF06364">
    <property type="entry name" value="DUF1068"/>
    <property type="match status" value="1"/>
</dbReference>
<dbReference type="EMBL" id="SWLB01000026">
    <property type="protein sequence ID" value="KAF3321613.1"/>
    <property type="molecule type" value="Genomic_DNA"/>
</dbReference>
<keyword evidence="1" id="KW-0812">Transmembrane</keyword>
<dbReference type="PANTHER" id="PTHR32254">
    <property type="entry name" value="EXPRESSED PROTEIN"/>
    <property type="match status" value="1"/>
</dbReference>
<dbReference type="Proteomes" id="UP000623129">
    <property type="component" value="Unassembled WGS sequence"/>
</dbReference>
<evidence type="ECO:0000256" key="1">
    <source>
        <dbReference type="SAM" id="Phobius"/>
    </source>
</evidence>
<keyword evidence="3" id="KW-1185">Reference proteome</keyword>
<protein>
    <submittedName>
        <fullName evidence="2">Uncharacterized protein</fullName>
    </submittedName>
</protein>
<gene>
    <name evidence="2" type="ORF">FCM35_KLT13829</name>
</gene>
<accession>A0A833VFK2</accession>
<feature type="transmembrane region" description="Helical" evidence="1">
    <location>
        <begin position="15"/>
        <end position="33"/>
    </location>
</feature>
<name>A0A833VFK2_9POAL</name>
<proteinExistence type="predicted"/>
<dbReference type="OrthoDB" id="1898954at2759"/>
<keyword evidence="1" id="KW-1133">Transmembrane helix</keyword>
<comment type="caution">
    <text evidence="2">The sequence shown here is derived from an EMBL/GenBank/DDBJ whole genome shotgun (WGS) entry which is preliminary data.</text>
</comment>
<keyword evidence="1" id="KW-0472">Membrane</keyword>
<organism evidence="2 3">
    <name type="scientific">Carex littledalei</name>
    <dbReference type="NCBI Taxonomy" id="544730"/>
    <lineage>
        <taxon>Eukaryota</taxon>
        <taxon>Viridiplantae</taxon>
        <taxon>Streptophyta</taxon>
        <taxon>Embryophyta</taxon>
        <taxon>Tracheophyta</taxon>
        <taxon>Spermatophyta</taxon>
        <taxon>Magnoliopsida</taxon>
        <taxon>Liliopsida</taxon>
        <taxon>Poales</taxon>
        <taxon>Cyperaceae</taxon>
        <taxon>Cyperoideae</taxon>
        <taxon>Cariceae</taxon>
        <taxon>Carex</taxon>
        <taxon>Carex subgen. Euthyceras</taxon>
    </lineage>
</organism>
<sequence length="172" mass="18465">MAGGSGGVAGLNPTLIRAMVVMLGLGLAGYIVGPPLYWHVVEALDGSSGCPPCTCDCSSQPLLSIPEDCAKRDSEVSEEMDKSFTDVLAEELKLREVEATTAQRKADVTLLEAKKLSSQYQKEADKCSSGMNTCEEAREKAEAALTQQKRLSALWESRARQQGWKPGNARSA</sequence>
<dbReference type="AlphaFoldDB" id="A0A833VFK2"/>
<reference evidence="2" key="1">
    <citation type="submission" date="2020-01" db="EMBL/GenBank/DDBJ databases">
        <title>Genome sequence of Kobresia littledalei, the first chromosome-level genome in the family Cyperaceae.</title>
        <authorList>
            <person name="Qu G."/>
        </authorList>
    </citation>
    <scope>NUCLEOTIDE SEQUENCE</scope>
    <source>
        <strain evidence="2">C.B.Clarke</strain>
        <tissue evidence="2">Leaf</tissue>
    </source>
</reference>
<dbReference type="InterPro" id="IPR010471">
    <property type="entry name" value="DUF1068"/>
</dbReference>